<reference evidence="3" key="1">
    <citation type="submission" date="2007-01" db="EMBL/GenBank/DDBJ databases">
        <authorList>
            <person name="Lee J.-S."/>
            <person name="Pape G."/>
            <person name="Hai T."/>
        </authorList>
    </citation>
    <scope>NUCLEOTIDE SEQUENCE</scope>
    <source>
        <strain evidence="3">SN223/29</strain>
    </source>
</reference>
<feature type="region of interest" description="Disordered" evidence="1">
    <location>
        <begin position="160"/>
        <end position="183"/>
    </location>
</feature>
<evidence type="ECO:0000256" key="2">
    <source>
        <dbReference type="SAM" id="Phobius"/>
    </source>
</evidence>
<accession>A8QX03</accession>
<dbReference type="AlphaFoldDB" id="A8QX03"/>
<keyword evidence="2" id="KW-1133">Transmembrane helix</keyword>
<protein>
    <submittedName>
        <fullName evidence="3">Uncharacterized protein</fullName>
    </submittedName>
</protein>
<keyword evidence="2" id="KW-0472">Membrane</keyword>
<reference evidence="3" key="2">
    <citation type="journal article" date="2008" name="Appl. Microbiol. Biotechnol.">
        <title>Three trehalose synthetic pathways in the acarbose-producing Actinoplanes sp. SN223/29 and evidence for the TreY role in biosynthesis of component C.</title>
        <authorList>
            <person name="Lee J.S."/>
            <person name="Hai T."/>
            <person name="Pape H."/>
            <person name="Kim T.J."/>
            <person name="Suh J.W."/>
        </authorList>
    </citation>
    <scope>NUCLEOTIDE SEQUENCE</scope>
    <source>
        <strain evidence="3">SN223/29</strain>
    </source>
</reference>
<organism evidence="3">
    <name type="scientific">Actinoplanes sp. SN223/29</name>
    <dbReference type="NCBI Taxonomy" id="442459"/>
    <lineage>
        <taxon>Bacteria</taxon>
        <taxon>Bacillati</taxon>
        <taxon>Actinomycetota</taxon>
        <taxon>Actinomycetes</taxon>
        <taxon>Micromonosporales</taxon>
        <taxon>Micromonosporaceae</taxon>
        <taxon>Actinoplanes</taxon>
    </lineage>
</organism>
<sequence>MTPLDDHSQPWRPNFFPVVNATVLLTIIGMNGGYLLSERRDARGTARPSASATTDASDGPSLLPTEGLCPDQTQEMGHRNGATGDLLQVFRVTTERKTVIWICQDDRGRLFYHANRGGTAAPWKEGVTALFLAGVTRQDDGSFQCGRAAGRQHLFDQPGAAAGHQVGRDRGGTAGGRRLTGGVGVGDGEPTWKDCLLIPA</sequence>
<evidence type="ECO:0000313" key="3">
    <source>
        <dbReference type="EMBL" id="ABV26722.1"/>
    </source>
</evidence>
<name>A8QX03_9ACTN</name>
<feature type="region of interest" description="Disordered" evidence="1">
    <location>
        <begin position="41"/>
        <end position="80"/>
    </location>
</feature>
<feature type="compositionally biased region" description="Gly residues" evidence="1">
    <location>
        <begin position="172"/>
        <end position="183"/>
    </location>
</feature>
<proteinExistence type="predicted"/>
<keyword evidence="2" id="KW-0812">Transmembrane</keyword>
<dbReference type="EMBL" id="EF364110">
    <property type="protein sequence ID" value="ABV26722.1"/>
    <property type="molecule type" value="Genomic_DNA"/>
</dbReference>
<feature type="transmembrane region" description="Helical" evidence="2">
    <location>
        <begin position="15"/>
        <end position="37"/>
    </location>
</feature>
<evidence type="ECO:0000256" key="1">
    <source>
        <dbReference type="SAM" id="MobiDB-lite"/>
    </source>
</evidence>